<dbReference type="InterPro" id="IPR011335">
    <property type="entry name" value="Restrct_endonuc-II-like"/>
</dbReference>
<organism evidence="4 5">
    <name type="scientific">Bradyrhizobium elkanii</name>
    <dbReference type="NCBI Taxonomy" id="29448"/>
    <lineage>
        <taxon>Bacteria</taxon>
        <taxon>Pseudomonadati</taxon>
        <taxon>Pseudomonadota</taxon>
        <taxon>Alphaproteobacteria</taxon>
        <taxon>Hyphomicrobiales</taxon>
        <taxon>Nitrobacteraceae</taxon>
        <taxon>Bradyrhizobium</taxon>
    </lineage>
</organism>
<dbReference type="SUPFAM" id="SSF52540">
    <property type="entry name" value="P-loop containing nucleoside triphosphate hydrolases"/>
    <property type="match status" value="1"/>
</dbReference>
<dbReference type="InterPro" id="IPR047187">
    <property type="entry name" value="SF1_C_Upf1"/>
</dbReference>
<sequence>MLNEALRIASAIKSPPPAKVAAIAHLDQDQLRKDLNDRRTLRETERELASYPTFGTLSADTLTTASALGRLPLLEIYRDNTPPELISIASETVQNDRRLKDAIHRFCPVLELFGLDGACTTDAFVSAARAIVAWTKIQPEHRPALLLNQDIDEAAFGRLFKRWNDLLAKEAEWRRSLSAYGDQAWPTAATLRSASELLKKGKVGFAIEAMKGRTKPVHELLARMGLTAAQDPSSRLVALAGHVDALEEFESDDQASSLLGASWLGLETKFRMIEYGIRARKYLTDHAGDDIAARLMGITAQDAPRLQSFEPAAASLVREVSSRPGGLVGRSVNLTEAMLTDSIASMERVAAADPRGLLKTFDITVRELAGAAKLESDRRALVDALAKSPLSADLARLDAAQTDVDQMLVAVEWLKTLREVAPAPSLLQQLSSPDAEEEFKRLSLLSEQATPHLRQYADKIQALRSGFGFVDLDDAQPVSVAEKLRPLLDRKQELPEFLGLRHERRGLEKLGLGDFLKRADAARIAPSRLPQLLESAISRRGATLARRSAQPLQNNTGASLEARRRQFAEKDRAKIRDDRIRIKAKLMTKKPSPGSNVGRRRTWTEMALIANEIGKERGFVPVRTLLAQAGMSVQALKPCFMMSPLSLAKFMKAGSLSFDMLVIDEASQMRPEDALGAMLRSKQIVVVGDQKQLPPTDFFARSGDGGSDEEDLDDYDDESILESCQKTFGLRRPLRWHYRSRCESLIRFSNERFYKRELITFPASKPSSFSIDLVRVAGTFQARCNPVEASRVAEEAITFMRHHAALNESDVPSLGLVALNIQQRDLIQEEFNRLITDDVLVEQYREKVANRGEEFFIKNLENVQGDERDFVFISMTYGPEPGSTVLKQRFGPINRKQGHRRLNVLFSRARTRIGLFTSFSSSDVRPTSDSAEGVHVLQKYLEYAETRGRMTTSPGGDGEPDSDFETEVADRLRARGFTVDYQVGASGYKIDLGVRHPDFAERYLAGIECDGAAYHSSKSARDRDRLREEVLNDKGWQILRVWSTDWFDDPALQTDRLVAKIEALRARPTAVEDDYVVAKGSELEARAEDLPTPAQDLPVEHLPPNAHIVSLAEPDIDARPAEGSLSEAECFEALRRLRDGVIAVEVVDWEAHRSLLRDAMIETFVRQRITDPDQWFGKIPGYLRQGTNPIEKSRYLERVCDIVGRLRGDTAFISRLPASRTGQVARN</sequence>
<protein>
    <submittedName>
        <fullName evidence="4">Very-short-patch-repair endonuclease</fullName>
    </submittedName>
</protein>
<evidence type="ECO:0000259" key="3">
    <source>
        <dbReference type="Pfam" id="PF18741"/>
    </source>
</evidence>
<feature type="domain" description="Restriction endonuclease type II-like" evidence="3">
    <location>
        <begin position="964"/>
        <end position="1061"/>
    </location>
</feature>
<dbReference type="Proteomes" id="UP001565471">
    <property type="component" value="Unassembled WGS sequence"/>
</dbReference>
<gene>
    <name evidence="4" type="ORF">ABIF29_009258</name>
</gene>
<reference evidence="4 5" key="1">
    <citation type="submission" date="2024-07" db="EMBL/GenBank/DDBJ databases">
        <title>Genomic Encyclopedia of Type Strains, Phase V (KMG-V): Genome sequencing to study the core and pangenomes of soil and plant-associated prokaryotes.</title>
        <authorList>
            <person name="Whitman W."/>
        </authorList>
    </citation>
    <scope>NUCLEOTIDE SEQUENCE [LARGE SCALE GENOMIC DNA]</scope>
    <source>
        <strain evidence="4 5">USDA 415</strain>
    </source>
</reference>
<dbReference type="PANTHER" id="PTHR10887">
    <property type="entry name" value="DNA2/NAM7 HELICASE FAMILY"/>
    <property type="match status" value="1"/>
</dbReference>
<dbReference type="InterPro" id="IPR027417">
    <property type="entry name" value="P-loop_NTPase"/>
</dbReference>
<dbReference type="Pfam" id="PF13087">
    <property type="entry name" value="AAA_12"/>
    <property type="match status" value="1"/>
</dbReference>
<keyword evidence="5" id="KW-1185">Reference proteome</keyword>
<name>A0ABV4FH77_BRAEL</name>
<proteinExistence type="predicted"/>
<accession>A0ABV4FH77</accession>
<keyword evidence="4" id="KW-0378">Hydrolase</keyword>
<dbReference type="PANTHER" id="PTHR10887:SF495">
    <property type="entry name" value="HELICASE SENATAXIN ISOFORM X1-RELATED"/>
    <property type="match status" value="1"/>
</dbReference>
<dbReference type="InterPro" id="IPR049468">
    <property type="entry name" value="Restrct_endonuc-II-like_dom"/>
</dbReference>
<dbReference type="RefSeq" id="WP_016847870.1">
    <property type="nucleotide sequence ID" value="NZ_CP126026.1"/>
</dbReference>
<evidence type="ECO:0000259" key="1">
    <source>
        <dbReference type="Pfam" id="PF13086"/>
    </source>
</evidence>
<comment type="caution">
    <text evidence="4">The sequence shown here is derived from an EMBL/GenBank/DDBJ whole genome shotgun (WGS) entry which is preliminary data.</text>
</comment>
<dbReference type="InterPro" id="IPR041679">
    <property type="entry name" value="DNA2/NAM7-like_C"/>
</dbReference>
<evidence type="ECO:0000259" key="2">
    <source>
        <dbReference type="Pfam" id="PF13087"/>
    </source>
</evidence>
<evidence type="ECO:0000313" key="5">
    <source>
        <dbReference type="Proteomes" id="UP001565471"/>
    </source>
</evidence>
<dbReference type="GO" id="GO:0004519">
    <property type="term" value="F:endonuclease activity"/>
    <property type="evidence" value="ECO:0007669"/>
    <property type="project" value="UniProtKB-KW"/>
</dbReference>
<evidence type="ECO:0000313" key="4">
    <source>
        <dbReference type="EMBL" id="MEY9322459.1"/>
    </source>
</evidence>
<dbReference type="InterPro" id="IPR045055">
    <property type="entry name" value="DNA2/NAM7-like"/>
</dbReference>
<dbReference type="Gene3D" id="3.40.960.10">
    <property type="entry name" value="VSR Endonuclease"/>
    <property type="match status" value="1"/>
</dbReference>
<feature type="domain" description="DNA2/NAM7 helicase-like C-terminal" evidence="2">
    <location>
        <begin position="718"/>
        <end position="913"/>
    </location>
</feature>
<keyword evidence="4" id="KW-0540">Nuclease</keyword>
<keyword evidence="4" id="KW-0255">Endonuclease</keyword>
<dbReference type="CDD" id="cd18808">
    <property type="entry name" value="SF1_C_Upf1"/>
    <property type="match status" value="1"/>
</dbReference>
<dbReference type="SUPFAM" id="SSF52980">
    <property type="entry name" value="Restriction endonuclease-like"/>
    <property type="match status" value="1"/>
</dbReference>
<dbReference type="Gene3D" id="3.40.50.300">
    <property type="entry name" value="P-loop containing nucleotide triphosphate hydrolases"/>
    <property type="match status" value="2"/>
</dbReference>
<dbReference type="Pfam" id="PF18741">
    <property type="entry name" value="MTES_1575"/>
    <property type="match status" value="1"/>
</dbReference>
<dbReference type="InterPro" id="IPR041677">
    <property type="entry name" value="DNA2/NAM7_AAA_11"/>
</dbReference>
<feature type="domain" description="DNA2/NAM7 helicase helicase" evidence="1">
    <location>
        <begin position="654"/>
        <end position="696"/>
    </location>
</feature>
<dbReference type="EMBL" id="JBGBZA010000002">
    <property type="protein sequence ID" value="MEY9322459.1"/>
    <property type="molecule type" value="Genomic_DNA"/>
</dbReference>
<dbReference type="Pfam" id="PF13086">
    <property type="entry name" value="AAA_11"/>
    <property type="match status" value="1"/>
</dbReference>